<organism evidence="1 3">
    <name type="scientific">Paenibacillus urinalis</name>
    <dbReference type="NCBI Taxonomy" id="521520"/>
    <lineage>
        <taxon>Bacteria</taxon>
        <taxon>Bacillati</taxon>
        <taxon>Bacillota</taxon>
        <taxon>Bacilli</taxon>
        <taxon>Bacillales</taxon>
        <taxon>Paenibacillaceae</taxon>
        <taxon>Paenibacillus</taxon>
    </lineage>
</organism>
<reference evidence="1 4" key="1">
    <citation type="submission" date="2023-02" db="EMBL/GenBank/DDBJ databases">
        <title>Pathogen: clinical or host-associated sample.</title>
        <authorList>
            <person name="Hergert J."/>
            <person name="Casey R."/>
            <person name="Wagner J."/>
            <person name="Young E.L."/>
            <person name="Oakeson K.F."/>
        </authorList>
    </citation>
    <scope>NUCLEOTIDE SEQUENCE</scope>
    <source>
        <strain evidence="2 4">2022CK-00829</strain>
        <strain evidence="1">2022CK-00830</strain>
    </source>
</reference>
<dbReference type="RefSeq" id="WP_274337119.1">
    <property type="nucleotide sequence ID" value="NZ_CP118101.1"/>
</dbReference>
<proteinExistence type="predicted"/>
<keyword evidence="4" id="KW-1185">Reference proteome</keyword>
<gene>
    <name evidence="1" type="ORF">PUW23_12950</name>
    <name evidence="2" type="ORF">PUW25_12615</name>
</gene>
<evidence type="ECO:0000313" key="3">
    <source>
        <dbReference type="Proteomes" id="UP001220962"/>
    </source>
</evidence>
<protein>
    <submittedName>
        <fullName evidence="1">Uncharacterized protein</fullName>
    </submittedName>
</protein>
<sequence length="41" mass="4884">MAIVLTIEVVAIEVNMKRKMENDKLMLERLDQIIDELQRLK</sequence>
<evidence type="ECO:0000313" key="4">
    <source>
        <dbReference type="Proteomes" id="UP001221519"/>
    </source>
</evidence>
<evidence type="ECO:0000313" key="2">
    <source>
        <dbReference type="EMBL" id="WDI00163.1"/>
    </source>
</evidence>
<name>A0AAX3MTC2_9BACL</name>
<dbReference type="Proteomes" id="UP001221519">
    <property type="component" value="Chromosome"/>
</dbReference>
<evidence type="ECO:0000313" key="1">
    <source>
        <dbReference type="EMBL" id="WDH80477.1"/>
    </source>
</evidence>
<dbReference type="AlphaFoldDB" id="A0AAX3MTC2"/>
<dbReference type="EMBL" id="CP118108">
    <property type="protein sequence ID" value="WDI00163.1"/>
    <property type="molecule type" value="Genomic_DNA"/>
</dbReference>
<dbReference type="EMBL" id="CP118101">
    <property type="protein sequence ID" value="WDH80477.1"/>
    <property type="molecule type" value="Genomic_DNA"/>
</dbReference>
<accession>A0AAX3MTC2</accession>
<dbReference type="Proteomes" id="UP001220962">
    <property type="component" value="Chromosome"/>
</dbReference>